<dbReference type="EMBL" id="MQWB01000001">
    <property type="protein sequence ID" value="OZC02066.1"/>
    <property type="molecule type" value="Genomic_DNA"/>
</dbReference>
<evidence type="ECO:0000313" key="2">
    <source>
        <dbReference type="EMBL" id="OZC02066.1"/>
    </source>
</evidence>
<dbReference type="InParanoid" id="A0A259TWK0"/>
<comment type="caution">
    <text evidence="2">The sequence shown here is derived from an EMBL/GenBank/DDBJ whole genome shotgun (WGS) entry which is preliminary data.</text>
</comment>
<dbReference type="AlphaFoldDB" id="A0A259TWK0"/>
<dbReference type="InterPro" id="IPR029058">
    <property type="entry name" value="AB_hydrolase_fold"/>
</dbReference>
<dbReference type="Pfam" id="PF00561">
    <property type="entry name" value="Abhydrolase_1"/>
    <property type="match status" value="1"/>
</dbReference>
<feature type="domain" description="AB hydrolase-1" evidence="1">
    <location>
        <begin position="1"/>
        <end position="218"/>
    </location>
</feature>
<dbReference type="PANTHER" id="PTHR43798">
    <property type="entry name" value="MONOACYLGLYCEROL LIPASE"/>
    <property type="match status" value="1"/>
</dbReference>
<dbReference type="GO" id="GO:0016020">
    <property type="term" value="C:membrane"/>
    <property type="evidence" value="ECO:0007669"/>
    <property type="project" value="TreeGrafter"/>
</dbReference>
<sequence>MDLLGCGSAPDPDDWSTVAHGTWAAGVEDVRQRLDEARGGHERVILFGHSYGGIIALEAALAYPERVAGLILCATPSAAAHIPAAVERAQARDLSADVRAALNAVLSAPPTSDAEFAALMPALLPLYAHAPDAHDFAAYAAGIRFRAAPCRRSFYELLGDYDARQRLAEIAAPTLVLSGRHDWVAAPADAHADFLAGLPLAEGHVFEHSGHLPFLEEPEAFVRVAGEWLERQASGAAD</sequence>
<dbReference type="PRINTS" id="PR00111">
    <property type="entry name" value="ABHYDROLASE"/>
</dbReference>
<dbReference type="InterPro" id="IPR000073">
    <property type="entry name" value="AB_hydrolase_1"/>
</dbReference>
<name>A0A259TWK0_9BACT</name>
<gene>
    <name evidence="2" type="ORF">BSZ36_03145</name>
</gene>
<dbReference type="Proteomes" id="UP000216446">
    <property type="component" value="Unassembled WGS sequence"/>
</dbReference>
<dbReference type="PANTHER" id="PTHR43798:SF33">
    <property type="entry name" value="HYDROLASE, PUTATIVE (AFU_ORTHOLOGUE AFUA_2G14860)-RELATED"/>
    <property type="match status" value="1"/>
</dbReference>
<evidence type="ECO:0000259" key="1">
    <source>
        <dbReference type="Pfam" id="PF00561"/>
    </source>
</evidence>
<protein>
    <recommendedName>
        <fullName evidence="1">AB hydrolase-1 domain-containing protein</fullName>
    </recommendedName>
</protein>
<organism evidence="2 3">
    <name type="scientific">Rubricoccus marinus</name>
    <dbReference type="NCBI Taxonomy" id="716817"/>
    <lineage>
        <taxon>Bacteria</taxon>
        <taxon>Pseudomonadati</taxon>
        <taxon>Rhodothermota</taxon>
        <taxon>Rhodothermia</taxon>
        <taxon>Rhodothermales</taxon>
        <taxon>Rubricoccaceae</taxon>
        <taxon>Rubricoccus</taxon>
    </lineage>
</organism>
<keyword evidence="3" id="KW-1185">Reference proteome</keyword>
<dbReference type="SUPFAM" id="SSF53474">
    <property type="entry name" value="alpha/beta-Hydrolases"/>
    <property type="match status" value="1"/>
</dbReference>
<accession>A0A259TWK0</accession>
<dbReference type="Gene3D" id="3.40.50.1820">
    <property type="entry name" value="alpha/beta hydrolase"/>
    <property type="match status" value="1"/>
</dbReference>
<evidence type="ECO:0000313" key="3">
    <source>
        <dbReference type="Proteomes" id="UP000216446"/>
    </source>
</evidence>
<dbReference type="InterPro" id="IPR050266">
    <property type="entry name" value="AB_hydrolase_sf"/>
</dbReference>
<reference evidence="2 3" key="1">
    <citation type="submission" date="2016-11" db="EMBL/GenBank/DDBJ databases">
        <title>Study of marine rhodopsin-containing bacteria.</title>
        <authorList>
            <person name="Yoshizawa S."/>
            <person name="Kumagai Y."/>
            <person name="Kogure K."/>
        </authorList>
    </citation>
    <scope>NUCLEOTIDE SEQUENCE [LARGE SCALE GENOMIC DNA]</scope>
    <source>
        <strain evidence="2 3">SG-29</strain>
    </source>
</reference>
<proteinExistence type="predicted"/>